<dbReference type="SUPFAM" id="SSF56281">
    <property type="entry name" value="Metallo-hydrolase/oxidoreductase"/>
    <property type="match status" value="1"/>
</dbReference>
<evidence type="ECO:0000256" key="1">
    <source>
        <dbReference type="HAMAP-Rule" id="MF_01406"/>
    </source>
</evidence>
<dbReference type="InterPro" id="IPR050114">
    <property type="entry name" value="UPF0173_UPF0282_UlaG_hydrolase"/>
</dbReference>
<gene>
    <name evidence="3" type="ordered locus">Shell_0832</name>
</gene>
<dbReference type="Gene3D" id="3.60.15.10">
    <property type="entry name" value="Ribonuclease Z/Hydroxyacylglutathione hydrolase-like"/>
    <property type="match status" value="1"/>
</dbReference>
<dbReference type="AlphaFoldDB" id="D7D849"/>
<sequence>MNAGLEIVWFDSLGAKSSCIAINIDGDECILIDPGAAAMQPSYPLPRQEKIVLRRKAVHRIRSVARRCSTIIITHYHYDHHILLSDKNLENENIYAGKKLYIKDPNKYINYSQWRRSRLFLEQILNSQNLRLNDFYVKPWQKRFPDPVDNLKYIHERNYGDYMVRRRELLLKGKQWFRKLVDYWKRNPWIKDNIVLPGNTRIFLGDGRKLRVGKTYIEIYPPWFHGIEYDKTGWVTPIYIVNKGYKIFYTSDLMGPIIEDYAYHIHDLSLDIVVVDGPPTYLYPYMFNKINLNRAIDNMIKIIDSKPEIIIYDHHLLRDANWRKHVRKVIDYARSNEVALVTAAEAIGEKPLIDKILEQTHSSNQNHRN</sequence>
<accession>D7D849</accession>
<reference evidence="4" key="1">
    <citation type="submission" date="2010-05" db="EMBL/GenBank/DDBJ databases">
        <title>Complete sequence of Staphylothermus hellenicus DSM 12710.</title>
        <authorList>
            <consortium name="US DOE Joint Genome Institute"/>
            <person name="Lucas S."/>
            <person name="Copeland A."/>
            <person name="Lapidus A."/>
            <person name="Cheng J.-F."/>
            <person name="Bruce D."/>
            <person name="Goodwin L."/>
            <person name="Pitluck S."/>
            <person name="Davenport K."/>
            <person name="Detter J.C."/>
            <person name="Han C."/>
            <person name="Tapia R."/>
            <person name="Larimer F."/>
            <person name="Land M."/>
            <person name="Hauser L."/>
            <person name="Kyrpides N."/>
            <person name="Mikhailova N."/>
            <person name="Anderson I.J."/>
            <person name="Woyke T."/>
        </authorList>
    </citation>
    <scope>NUCLEOTIDE SEQUENCE [LARGE SCALE GENOMIC DNA]</scope>
    <source>
        <strain evidence="4">DSM 12710 / JCM 10830 / BK20S6-10-b1 / P8</strain>
    </source>
</reference>
<dbReference type="InterPro" id="IPR001279">
    <property type="entry name" value="Metallo-B-lactamas"/>
</dbReference>
<name>D7D849_STAHD</name>
<comment type="similarity">
    <text evidence="1">Belongs to the UPF0282 family.</text>
</comment>
<evidence type="ECO:0000313" key="3">
    <source>
        <dbReference type="EMBL" id="ADI31945.1"/>
    </source>
</evidence>
<dbReference type="EMBL" id="CP002051">
    <property type="protein sequence ID" value="ADI31945.1"/>
    <property type="molecule type" value="Genomic_DNA"/>
</dbReference>
<evidence type="ECO:0000313" key="4">
    <source>
        <dbReference type="Proteomes" id="UP000002573"/>
    </source>
</evidence>
<dbReference type="InterPro" id="IPR014426">
    <property type="entry name" value="UPF0282_hydrls"/>
</dbReference>
<keyword evidence="4" id="KW-1185">Reference proteome</keyword>
<organism evidence="3 4">
    <name type="scientific">Staphylothermus hellenicus (strain DSM 12710 / JCM 10830 / BK20S6-10-b1 / P8)</name>
    <dbReference type="NCBI Taxonomy" id="591019"/>
    <lineage>
        <taxon>Archaea</taxon>
        <taxon>Thermoproteota</taxon>
        <taxon>Thermoprotei</taxon>
        <taxon>Desulfurococcales</taxon>
        <taxon>Desulfurococcaceae</taxon>
        <taxon>Staphylothermus</taxon>
    </lineage>
</organism>
<protein>
    <recommendedName>
        <fullName evidence="1">UPF0282 protein Shell_0832</fullName>
    </recommendedName>
</protein>
<proteinExistence type="inferred from homology"/>
<dbReference type="PANTHER" id="PTHR43546:SF4">
    <property type="entry name" value="UPF0282 PROTEIN MJ1629"/>
    <property type="match status" value="1"/>
</dbReference>
<dbReference type="HOGENOM" id="CLU_079268_0_0_2"/>
<dbReference type="CDD" id="cd06262">
    <property type="entry name" value="metallo-hydrolase-like_MBL-fold"/>
    <property type="match status" value="1"/>
</dbReference>
<reference evidence="3 4" key="2">
    <citation type="journal article" date="2011" name="Stand. Genomic Sci.">
        <title>Complete genome sequence of Staphylothermus hellenicus P8.</title>
        <authorList>
            <person name="Anderson I."/>
            <person name="Wirth R."/>
            <person name="Lucas S."/>
            <person name="Copeland A."/>
            <person name="Lapidus A."/>
            <person name="Cheng J.F."/>
            <person name="Goodwin L."/>
            <person name="Pitluck S."/>
            <person name="Davenport K."/>
            <person name="Detter J.C."/>
            <person name="Han C."/>
            <person name="Tapia R."/>
            <person name="Land M."/>
            <person name="Hauser L."/>
            <person name="Pati A."/>
            <person name="Mikhailova N."/>
            <person name="Woyke T."/>
            <person name="Klenk H.P."/>
            <person name="Kyrpides N."/>
            <person name="Ivanova N."/>
        </authorList>
    </citation>
    <scope>NUCLEOTIDE SEQUENCE [LARGE SCALE GENOMIC DNA]</scope>
    <source>
        <strain evidence="4">DSM 12710 / JCM 10830 / BK20S6-10-b1 / P8</strain>
    </source>
</reference>
<dbReference type="STRING" id="591019.Shell_0832"/>
<dbReference type="HAMAP" id="MF_01406">
    <property type="entry name" value="UPF0282"/>
    <property type="match status" value="1"/>
</dbReference>
<dbReference type="InterPro" id="IPR036866">
    <property type="entry name" value="RibonucZ/Hydroxyglut_hydro"/>
</dbReference>
<feature type="domain" description="Metallo-beta-lactamase" evidence="2">
    <location>
        <begin position="17"/>
        <end position="80"/>
    </location>
</feature>
<dbReference type="Proteomes" id="UP000002573">
    <property type="component" value="Chromosome"/>
</dbReference>
<dbReference type="eggNOG" id="arCOG00969">
    <property type="taxonomic scope" value="Archaea"/>
</dbReference>
<dbReference type="KEGG" id="shc:Shell_0832"/>
<dbReference type="Pfam" id="PF00753">
    <property type="entry name" value="Lactamase_B"/>
    <property type="match status" value="1"/>
</dbReference>
<evidence type="ECO:0000259" key="2">
    <source>
        <dbReference type="Pfam" id="PF00753"/>
    </source>
</evidence>
<dbReference type="PANTHER" id="PTHR43546">
    <property type="entry name" value="UPF0173 METAL-DEPENDENT HYDROLASE MJ1163-RELATED"/>
    <property type="match status" value="1"/>
</dbReference>